<dbReference type="EMBL" id="BJOD01000008">
    <property type="protein sequence ID" value="GED24777.1"/>
    <property type="molecule type" value="Genomic_DNA"/>
</dbReference>
<dbReference type="Pfam" id="PF08279">
    <property type="entry name" value="HTH_11"/>
    <property type="match status" value="1"/>
</dbReference>
<dbReference type="EMBL" id="RHHN01000089">
    <property type="protein sequence ID" value="RNB48117.1"/>
    <property type="molecule type" value="Genomic_DNA"/>
</dbReference>
<sequence>MKVERLLAIVMMLLNKRRMSARELADRFEVSLRTACPRPGTRHV</sequence>
<comment type="caution">
    <text evidence="3">The sequence shown here is derived from an EMBL/GenBank/DDBJ whole genome shotgun (WGS) entry which is preliminary data.</text>
</comment>
<evidence type="ECO:0000313" key="4">
    <source>
        <dbReference type="Proteomes" id="UP000276178"/>
    </source>
</evidence>
<dbReference type="Proteomes" id="UP000276178">
    <property type="component" value="Unassembled WGS sequence"/>
</dbReference>
<evidence type="ECO:0000259" key="1">
    <source>
        <dbReference type="Pfam" id="PF08279"/>
    </source>
</evidence>
<reference evidence="3 4" key="1">
    <citation type="submission" date="2018-10" db="EMBL/GenBank/DDBJ databases">
        <title>Phylogenomics of Brevibacillus.</title>
        <authorList>
            <person name="Dunlap C."/>
        </authorList>
    </citation>
    <scope>NUCLEOTIDE SEQUENCE [LARGE SCALE GENOMIC DNA]</scope>
    <source>
        <strain evidence="3 4">NRRL NRS 1219</strain>
    </source>
</reference>
<dbReference type="AlphaFoldDB" id="A0A3M8AC24"/>
<accession>A0A3M8AC24</accession>
<name>A0A3M8AC24_9BACL</name>
<proteinExistence type="predicted"/>
<evidence type="ECO:0000313" key="5">
    <source>
        <dbReference type="Proteomes" id="UP000317180"/>
    </source>
</evidence>
<dbReference type="Proteomes" id="UP000317180">
    <property type="component" value="Unassembled WGS sequence"/>
</dbReference>
<evidence type="ECO:0000313" key="3">
    <source>
        <dbReference type="EMBL" id="RNB48117.1"/>
    </source>
</evidence>
<evidence type="ECO:0000313" key="2">
    <source>
        <dbReference type="EMBL" id="GED24777.1"/>
    </source>
</evidence>
<organism evidence="3 4">
    <name type="scientific">Brevibacillus agri</name>
    <dbReference type="NCBI Taxonomy" id="51101"/>
    <lineage>
        <taxon>Bacteria</taxon>
        <taxon>Bacillati</taxon>
        <taxon>Bacillota</taxon>
        <taxon>Bacilli</taxon>
        <taxon>Bacillales</taxon>
        <taxon>Paenibacillaceae</taxon>
        <taxon>Brevibacillus</taxon>
    </lineage>
</organism>
<gene>
    <name evidence="2" type="ORF">BAG01nite_08790</name>
    <name evidence="3" type="ORF">EB820_23840</name>
</gene>
<dbReference type="SUPFAM" id="SSF46785">
    <property type="entry name" value="Winged helix' DNA-binding domain"/>
    <property type="match status" value="1"/>
</dbReference>
<feature type="domain" description="Helix-turn-helix type 11" evidence="1">
    <location>
        <begin position="5"/>
        <end position="34"/>
    </location>
</feature>
<keyword evidence="5" id="KW-1185">Reference proteome</keyword>
<dbReference type="InterPro" id="IPR036388">
    <property type="entry name" value="WH-like_DNA-bd_sf"/>
</dbReference>
<dbReference type="Gene3D" id="1.10.10.10">
    <property type="entry name" value="Winged helix-like DNA-binding domain superfamily/Winged helix DNA-binding domain"/>
    <property type="match status" value="1"/>
</dbReference>
<dbReference type="InterPro" id="IPR013196">
    <property type="entry name" value="HTH_11"/>
</dbReference>
<dbReference type="OrthoDB" id="9815009at2"/>
<protein>
    <submittedName>
        <fullName evidence="3">HTH domain-containing protein</fullName>
    </submittedName>
</protein>
<reference evidence="2 5" key="2">
    <citation type="submission" date="2019-06" db="EMBL/GenBank/DDBJ databases">
        <title>Whole genome shotgun sequence of Brevibacillus agri NBRC 15538.</title>
        <authorList>
            <person name="Hosoyama A."/>
            <person name="Uohara A."/>
            <person name="Ohji S."/>
            <person name="Ichikawa N."/>
        </authorList>
    </citation>
    <scope>NUCLEOTIDE SEQUENCE [LARGE SCALE GENOMIC DNA]</scope>
    <source>
        <strain evidence="2 5">NBRC 15538</strain>
    </source>
</reference>
<dbReference type="InterPro" id="IPR036390">
    <property type="entry name" value="WH_DNA-bd_sf"/>
</dbReference>